<dbReference type="GO" id="GO:0005615">
    <property type="term" value="C:extracellular space"/>
    <property type="evidence" value="ECO:0007669"/>
    <property type="project" value="UniProtKB-KW"/>
</dbReference>
<dbReference type="FunFam" id="2.40.50.40:FF:000012">
    <property type="entry name" value="C-C motif chemokine"/>
    <property type="match status" value="1"/>
</dbReference>
<keyword evidence="6 9" id="KW-0732">Signal</keyword>
<proteinExistence type="inferred from homology"/>
<dbReference type="GO" id="GO:0006955">
    <property type="term" value="P:immune response"/>
    <property type="evidence" value="ECO:0007669"/>
    <property type="project" value="InterPro"/>
</dbReference>
<accession>A0A0E9WTN1</accession>
<dbReference type="SUPFAM" id="SSF54117">
    <property type="entry name" value="Interleukin 8-like chemokines"/>
    <property type="match status" value="1"/>
</dbReference>
<dbReference type="PROSITE" id="PS00472">
    <property type="entry name" value="SMALL_CYTOKINES_CC"/>
    <property type="match status" value="1"/>
</dbReference>
<sequence>MAQFNLSPVCLLLLLSLSLFSMQADAACCTTYSQRKLPEKLVKGFSIQDNRGQCHINAVIFLTLKGRKVCADPTKDWVMERIKQLRNTVKEMTRNGSPKQGQ</sequence>
<dbReference type="GO" id="GO:0006954">
    <property type="term" value="P:inflammatory response"/>
    <property type="evidence" value="ECO:0007669"/>
    <property type="project" value="UniProtKB-KW"/>
</dbReference>
<dbReference type="Gene3D" id="2.40.50.40">
    <property type="match status" value="1"/>
</dbReference>
<dbReference type="Pfam" id="PF00048">
    <property type="entry name" value="IL8"/>
    <property type="match status" value="1"/>
</dbReference>
<evidence type="ECO:0000256" key="6">
    <source>
        <dbReference type="ARBA" id="ARBA00022729"/>
    </source>
</evidence>
<dbReference type="PANTHER" id="PTHR12015">
    <property type="entry name" value="SMALL INDUCIBLE CYTOKINE A"/>
    <property type="match status" value="1"/>
</dbReference>
<evidence type="ECO:0000256" key="3">
    <source>
        <dbReference type="ARBA" id="ARBA00022500"/>
    </source>
</evidence>
<dbReference type="AlphaFoldDB" id="A0A0E9WTN1"/>
<name>A0A0E9WTN1_ANGAN</name>
<keyword evidence="7" id="KW-1015">Disulfide bond</keyword>
<organism evidence="11">
    <name type="scientific">Anguilla anguilla</name>
    <name type="common">European freshwater eel</name>
    <name type="synonym">Muraena anguilla</name>
    <dbReference type="NCBI Taxonomy" id="7936"/>
    <lineage>
        <taxon>Eukaryota</taxon>
        <taxon>Metazoa</taxon>
        <taxon>Chordata</taxon>
        <taxon>Craniata</taxon>
        <taxon>Vertebrata</taxon>
        <taxon>Euteleostomi</taxon>
        <taxon>Actinopterygii</taxon>
        <taxon>Neopterygii</taxon>
        <taxon>Teleostei</taxon>
        <taxon>Anguilliformes</taxon>
        <taxon>Anguillidae</taxon>
        <taxon>Anguilla</taxon>
    </lineage>
</organism>
<protein>
    <recommendedName>
        <fullName evidence="9">C-C motif chemokine</fullName>
    </recommendedName>
</protein>
<feature type="chain" id="PRO_5005116733" description="C-C motif chemokine" evidence="9">
    <location>
        <begin position="27"/>
        <end position="102"/>
    </location>
</feature>
<evidence type="ECO:0000259" key="10">
    <source>
        <dbReference type="SMART" id="SM00199"/>
    </source>
</evidence>
<evidence type="ECO:0000256" key="2">
    <source>
        <dbReference type="ARBA" id="ARBA00010868"/>
    </source>
</evidence>
<keyword evidence="5 9" id="KW-0964">Secreted</keyword>
<reference evidence="11" key="1">
    <citation type="submission" date="2014-11" db="EMBL/GenBank/DDBJ databases">
        <authorList>
            <person name="Amaro Gonzalez C."/>
        </authorList>
    </citation>
    <scope>NUCLEOTIDE SEQUENCE</scope>
</reference>
<comment type="similarity">
    <text evidence="2 9">Belongs to the intercrine beta (chemokine CC) family.</text>
</comment>
<evidence type="ECO:0000256" key="7">
    <source>
        <dbReference type="ARBA" id="ARBA00023157"/>
    </source>
</evidence>
<dbReference type="EMBL" id="GBXM01015672">
    <property type="protein sequence ID" value="JAH92905.1"/>
    <property type="molecule type" value="Transcribed_RNA"/>
</dbReference>
<dbReference type="InterPro" id="IPR036048">
    <property type="entry name" value="Interleukin_8-like_sf"/>
</dbReference>
<evidence type="ECO:0000256" key="4">
    <source>
        <dbReference type="ARBA" id="ARBA00022514"/>
    </source>
</evidence>
<keyword evidence="8" id="KW-0395">Inflammatory response</keyword>
<evidence type="ECO:0000256" key="5">
    <source>
        <dbReference type="ARBA" id="ARBA00022525"/>
    </source>
</evidence>
<dbReference type="InterPro" id="IPR039809">
    <property type="entry name" value="Chemokine_b/g/d"/>
</dbReference>
<comment type="subcellular location">
    <subcellularLocation>
        <location evidence="1 9">Secreted</location>
    </subcellularLocation>
</comment>
<dbReference type="PANTHER" id="PTHR12015:SF190">
    <property type="entry name" value="C-C MOTIF CHEMOKINE"/>
    <property type="match status" value="1"/>
</dbReference>
<evidence type="ECO:0000256" key="8">
    <source>
        <dbReference type="ARBA" id="ARBA00023198"/>
    </source>
</evidence>
<dbReference type="CDD" id="cd00272">
    <property type="entry name" value="Chemokine_CC"/>
    <property type="match status" value="1"/>
</dbReference>
<feature type="signal peptide" evidence="9">
    <location>
        <begin position="1"/>
        <end position="26"/>
    </location>
</feature>
<feature type="domain" description="Chemokine interleukin-8-like" evidence="10">
    <location>
        <begin position="25"/>
        <end position="85"/>
    </location>
</feature>
<dbReference type="SMART" id="SM00199">
    <property type="entry name" value="SCY"/>
    <property type="match status" value="1"/>
</dbReference>
<evidence type="ECO:0000313" key="11">
    <source>
        <dbReference type="EMBL" id="JAH92905.1"/>
    </source>
</evidence>
<dbReference type="InterPro" id="IPR001811">
    <property type="entry name" value="Chemokine_IL8-like_dom"/>
</dbReference>
<keyword evidence="4 9" id="KW-0202">Cytokine</keyword>
<evidence type="ECO:0000256" key="1">
    <source>
        <dbReference type="ARBA" id="ARBA00004613"/>
    </source>
</evidence>
<keyword evidence="3 9" id="KW-0145">Chemotaxis</keyword>
<reference evidence="11" key="2">
    <citation type="journal article" date="2015" name="Fish Shellfish Immunol.">
        <title>Early steps in the European eel (Anguilla anguilla)-Vibrio vulnificus interaction in the gills: Role of the RtxA13 toxin.</title>
        <authorList>
            <person name="Callol A."/>
            <person name="Pajuelo D."/>
            <person name="Ebbesson L."/>
            <person name="Teles M."/>
            <person name="MacKenzie S."/>
            <person name="Amaro C."/>
        </authorList>
    </citation>
    <scope>NUCLEOTIDE SEQUENCE</scope>
</reference>
<dbReference type="GO" id="GO:0008009">
    <property type="term" value="F:chemokine activity"/>
    <property type="evidence" value="ECO:0007669"/>
    <property type="project" value="InterPro"/>
</dbReference>
<evidence type="ECO:0000256" key="9">
    <source>
        <dbReference type="RuleBase" id="RU361150"/>
    </source>
</evidence>
<dbReference type="InterPro" id="IPR000827">
    <property type="entry name" value="Chemokine_CC_CS"/>
</dbReference>